<dbReference type="Proteomes" id="UP000265703">
    <property type="component" value="Unassembled WGS sequence"/>
</dbReference>
<protein>
    <submittedName>
        <fullName evidence="2">Uncharacterized protein</fullName>
    </submittedName>
</protein>
<gene>
    <name evidence="2" type="ORF">C1645_839276</name>
</gene>
<evidence type="ECO:0000313" key="2">
    <source>
        <dbReference type="EMBL" id="RIA80111.1"/>
    </source>
</evidence>
<accession>A0A397SBJ0</accession>
<comment type="caution">
    <text evidence="2">The sequence shown here is derived from an EMBL/GenBank/DDBJ whole genome shotgun (WGS) entry which is preliminary data.</text>
</comment>
<proteinExistence type="predicted"/>
<sequence>MSKGGEPCDVVSKSLIPQLCIVVKLTINLIWLIIRSSNSGEGVRYVPSL</sequence>
<evidence type="ECO:0000313" key="3">
    <source>
        <dbReference type="Proteomes" id="UP000265703"/>
    </source>
</evidence>
<keyword evidence="3" id="KW-1185">Reference proteome</keyword>
<keyword evidence="1" id="KW-1133">Transmembrane helix</keyword>
<dbReference type="EMBL" id="QKYT01001044">
    <property type="protein sequence ID" value="RIA80111.1"/>
    <property type="molecule type" value="Genomic_DNA"/>
</dbReference>
<feature type="transmembrane region" description="Helical" evidence="1">
    <location>
        <begin position="15"/>
        <end position="34"/>
    </location>
</feature>
<reference evidence="2 3" key="1">
    <citation type="submission" date="2018-06" db="EMBL/GenBank/DDBJ databases">
        <title>Comparative genomics reveals the genomic features of Rhizophagus irregularis, R. cerebriforme, R. diaphanum and Gigaspora rosea, and their symbiotic lifestyle signature.</title>
        <authorList>
            <person name="Morin E."/>
            <person name="San Clemente H."/>
            <person name="Chen E.C.H."/>
            <person name="De La Providencia I."/>
            <person name="Hainaut M."/>
            <person name="Kuo A."/>
            <person name="Kohler A."/>
            <person name="Murat C."/>
            <person name="Tang N."/>
            <person name="Roy S."/>
            <person name="Loubradou J."/>
            <person name="Henrissat B."/>
            <person name="Grigoriev I.V."/>
            <person name="Corradi N."/>
            <person name="Roux C."/>
            <person name="Martin F.M."/>
        </authorList>
    </citation>
    <scope>NUCLEOTIDE SEQUENCE [LARGE SCALE GENOMIC DNA]</scope>
    <source>
        <strain evidence="2 3">DAOM 227022</strain>
    </source>
</reference>
<keyword evidence="1" id="KW-0472">Membrane</keyword>
<name>A0A397SBJ0_9GLOM</name>
<organism evidence="2 3">
    <name type="scientific">Glomus cerebriforme</name>
    <dbReference type="NCBI Taxonomy" id="658196"/>
    <lineage>
        <taxon>Eukaryota</taxon>
        <taxon>Fungi</taxon>
        <taxon>Fungi incertae sedis</taxon>
        <taxon>Mucoromycota</taxon>
        <taxon>Glomeromycotina</taxon>
        <taxon>Glomeromycetes</taxon>
        <taxon>Glomerales</taxon>
        <taxon>Glomeraceae</taxon>
        <taxon>Glomus</taxon>
    </lineage>
</organism>
<evidence type="ECO:0000256" key="1">
    <source>
        <dbReference type="SAM" id="Phobius"/>
    </source>
</evidence>
<keyword evidence="1" id="KW-0812">Transmembrane</keyword>
<dbReference type="AlphaFoldDB" id="A0A397SBJ0"/>